<feature type="transmembrane region" description="Helical" evidence="2">
    <location>
        <begin position="183"/>
        <end position="200"/>
    </location>
</feature>
<dbReference type="EMBL" id="CP021474">
    <property type="protein sequence ID" value="ARW19058.1"/>
    <property type="molecule type" value="Genomic_DNA"/>
</dbReference>
<evidence type="ECO:0000313" key="4">
    <source>
        <dbReference type="EMBL" id="ARW19058.1"/>
    </source>
</evidence>
<evidence type="ECO:0000313" key="7">
    <source>
        <dbReference type="Proteomes" id="UP001214131"/>
    </source>
</evidence>
<keyword evidence="5" id="KW-0378">Hydrolase</keyword>
<dbReference type="PANTHER" id="PTHR36435">
    <property type="entry name" value="SLR1288 PROTEIN"/>
    <property type="match status" value="1"/>
</dbReference>
<dbReference type="GO" id="GO:0008237">
    <property type="term" value="F:metallopeptidase activity"/>
    <property type="evidence" value="ECO:0007669"/>
    <property type="project" value="UniProtKB-KW"/>
</dbReference>
<keyword evidence="2" id="KW-0812">Transmembrane</keyword>
<organism evidence="4 6">
    <name type="scientific">Pediococcus pentosaceus</name>
    <dbReference type="NCBI Taxonomy" id="1255"/>
    <lineage>
        <taxon>Bacteria</taxon>
        <taxon>Bacillati</taxon>
        <taxon>Bacillota</taxon>
        <taxon>Bacilli</taxon>
        <taxon>Lactobacillales</taxon>
        <taxon>Lactobacillaceae</taxon>
        <taxon>Pediococcus</taxon>
    </lineage>
</organism>
<evidence type="ECO:0000313" key="5">
    <source>
        <dbReference type="EMBL" id="WEA56730.1"/>
    </source>
</evidence>
<dbReference type="AlphaFoldDB" id="A0A1Y0VTV2"/>
<dbReference type="InterPro" id="IPR003675">
    <property type="entry name" value="Rce1/LyrA-like_dom"/>
</dbReference>
<reference evidence="4 6" key="1">
    <citation type="submission" date="2017-05" db="EMBL/GenBank/DDBJ databases">
        <title>Genome sequence of Pediococcus pentosaceus strain SRCM100892.</title>
        <authorList>
            <person name="Cho S.H."/>
        </authorList>
    </citation>
    <scope>NUCLEOTIDE SEQUENCE [LARGE SCALE GENOMIC DNA]</scope>
    <source>
        <strain evidence="4 6">SRCM100892</strain>
    </source>
</reference>
<dbReference type="RefSeq" id="WP_002832991.1">
    <property type="nucleotide sequence ID" value="NZ_BJZY01000001.1"/>
</dbReference>
<keyword evidence="2" id="KW-0472">Membrane</keyword>
<evidence type="ECO:0000256" key="1">
    <source>
        <dbReference type="ARBA" id="ARBA00009067"/>
    </source>
</evidence>
<sequence>MRALQVLKNCLFLVLLFGMDQLVSIPQLVAAYTQNHHLFLFFLIIVYIAIAIAVIVFFWQFYRYKIKKNHSIYGDLPPRRVRTQTMLLMVLVWMIFMLFQIWYTNQFKVNISANQLAIEKLFEKLPIWTFIDGVLVAPVMEELIFRGIFFELFFQTDQPVIKVIGVIVNAVIFGALHDTGINFPIYAIMGAILAVTYMRTRDIKCSIGIHILNNFISFI</sequence>
<feature type="transmembrane region" description="Helical" evidence="2">
    <location>
        <begin position="160"/>
        <end position="177"/>
    </location>
</feature>
<keyword evidence="5" id="KW-0482">Metalloprotease</keyword>
<proteinExistence type="inferred from homology"/>
<name>A0A1Y0VTV2_PEDPE</name>
<feature type="transmembrane region" description="Helical" evidence="2">
    <location>
        <begin position="40"/>
        <end position="62"/>
    </location>
</feature>
<dbReference type="EMBL" id="CP118739">
    <property type="protein sequence ID" value="WEA56730.1"/>
    <property type="molecule type" value="Genomic_DNA"/>
</dbReference>
<accession>A0A1Y0VTV2</accession>
<dbReference type="Proteomes" id="UP001214131">
    <property type="component" value="Chromosome"/>
</dbReference>
<comment type="similarity">
    <text evidence="1">Belongs to the UPF0177 family.</text>
</comment>
<dbReference type="GO" id="GO:0004175">
    <property type="term" value="F:endopeptidase activity"/>
    <property type="evidence" value="ECO:0007669"/>
    <property type="project" value="UniProtKB-ARBA"/>
</dbReference>
<feature type="transmembrane region" description="Helical" evidence="2">
    <location>
        <begin position="125"/>
        <end position="148"/>
    </location>
</feature>
<gene>
    <name evidence="5" type="ORF">PWB86_05875</name>
    <name evidence="4" type="ORF">S100892_00453</name>
</gene>
<reference evidence="5 7" key="2">
    <citation type="submission" date="2023-02" db="EMBL/GenBank/DDBJ databases">
        <title>Comparative genomics and fermentation flavor characterization of five lactic acid bacteria reveal flavor biosynthesis metabolic pathways in fermented muskmelon puree.</title>
        <authorList>
            <person name="Yuan L."/>
            <person name="Li M."/>
            <person name="Xu X."/>
            <person name="Lao F."/>
            <person name="Wu J."/>
        </authorList>
    </citation>
    <scope>NUCLEOTIDE SEQUENCE [LARGE SCALE GENOMIC DNA]</scope>
    <source>
        <strain evidence="5 7">Ca-4</strain>
    </source>
</reference>
<dbReference type="Proteomes" id="UP000196118">
    <property type="component" value="Chromosome"/>
</dbReference>
<evidence type="ECO:0000256" key="2">
    <source>
        <dbReference type="SAM" id="Phobius"/>
    </source>
</evidence>
<keyword evidence="5" id="KW-0645">Protease</keyword>
<feature type="transmembrane region" description="Helical" evidence="2">
    <location>
        <begin position="86"/>
        <end position="105"/>
    </location>
</feature>
<feature type="domain" description="CAAX prenyl protease 2/Lysostaphin resistance protein A-like" evidence="3">
    <location>
        <begin position="126"/>
        <end position="216"/>
    </location>
</feature>
<dbReference type="InterPro" id="IPR052710">
    <property type="entry name" value="CAAX_protease"/>
</dbReference>
<dbReference type="Pfam" id="PF02517">
    <property type="entry name" value="Rce1-like"/>
    <property type="match status" value="1"/>
</dbReference>
<keyword evidence="2" id="KW-1133">Transmembrane helix</keyword>
<dbReference type="GO" id="GO:0080120">
    <property type="term" value="P:CAAX-box protein maturation"/>
    <property type="evidence" value="ECO:0007669"/>
    <property type="project" value="UniProtKB-ARBA"/>
</dbReference>
<protein>
    <submittedName>
        <fullName evidence="5">CPBP family intramembrane metalloprotease</fullName>
    </submittedName>
</protein>
<evidence type="ECO:0000313" key="6">
    <source>
        <dbReference type="Proteomes" id="UP000196118"/>
    </source>
</evidence>
<dbReference type="PANTHER" id="PTHR36435:SF1">
    <property type="entry name" value="CAAX AMINO TERMINAL PROTEASE FAMILY PROTEIN"/>
    <property type="match status" value="1"/>
</dbReference>
<evidence type="ECO:0000259" key="3">
    <source>
        <dbReference type="Pfam" id="PF02517"/>
    </source>
</evidence>